<evidence type="ECO:0000256" key="1">
    <source>
        <dbReference type="SAM" id="Phobius"/>
    </source>
</evidence>
<name>A0AAE0X1U0_9PEZI</name>
<protein>
    <submittedName>
        <fullName evidence="2">Uncharacterized protein</fullName>
    </submittedName>
</protein>
<evidence type="ECO:0000313" key="2">
    <source>
        <dbReference type="EMBL" id="KAK3682974.1"/>
    </source>
</evidence>
<keyword evidence="1" id="KW-0472">Membrane</keyword>
<keyword evidence="3" id="KW-1185">Reference proteome</keyword>
<gene>
    <name evidence="2" type="ORF">B0T22DRAFT_445128</name>
</gene>
<comment type="caution">
    <text evidence="2">The sequence shown here is derived from an EMBL/GenBank/DDBJ whole genome shotgun (WGS) entry which is preliminary data.</text>
</comment>
<dbReference type="EMBL" id="JAULSO010000005">
    <property type="protein sequence ID" value="KAK3682974.1"/>
    <property type="molecule type" value="Genomic_DNA"/>
</dbReference>
<sequence length="172" mass="19561">MASFSSSDCFNEPKPPKPYRDIGGPVVLVGFLGAAWIVVIILVLHYFLAFDPAKDPFSSQEKRGLEHDTDSHTWRPNYVDRVAVRWFSRLSGFGGRPKLESAFTHTGGSRHVRCSALDRDGILFSAYLDLASNLSAYHWQLVVYLAWFANLTHIACLTLLRGYLYEHQRERN</sequence>
<feature type="transmembrane region" description="Helical" evidence="1">
    <location>
        <begin position="141"/>
        <end position="164"/>
    </location>
</feature>
<reference evidence="2" key="1">
    <citation type="journal article" date="2023" name="Mol. Phylogenet. Evol.">
        <title>Genome-scale phylogeny and comparative genomics of the fungal order Sordariales.</title>
        <authorList>
            <person name="Hensen N."/>
            <person name="Bonometti L."/>
            <person name="Westerberg I."/>
            <person name="Brannstrom I.O."/>
            <person name="Guillou S."/>
            <person name="Cros-Aarteil S."/>
            <person name="Calhoun S."/>
            <person name="Haridas S."/>
            <person name="Kuo A."/>
            <person name="Mondo S."/>
            <person name="Pangilinan J."/>
            <person name="Riley R."/>
            <person name="LaButti K."/>
            <person name="Andreopoulos B."/>
            <person name="Lipzen A."/>
            <person name="Chen C."/>
            <person name="Yan M."/>
            <person name="Daum C."/>
            <person name="Ng V."/>
            <person name="Clum A."/>
            <person name="Steindorff A."/>
            <person name="Ohm R.A."/>
            <person name="Martin F."/>
            <person name="Silar P."/>
            <person name="Natvig D.O."/>
            <person name="Lalanne C."/>
            <person name="Gautier V."/>
            <person name="Ament-Velasquez S.L."/>
            <person name="Kruys A."/>
            <person name="Hutchinson M.I."/>
            <person name="Powell A.J."/>
            <person name="Barry K."/>
            <person name="Miller A.N."/>
            <person name="Grigoriev I.V."/>
            <person name="Debuchy R."/>
            <person name="Gladieux P."/>
            <person name="Hiltunen Thoren M."/>
            <person name="Johannesson H."/>
        </authorList>
    </citation>
    <scope>NUCLEOTIDE SEQUENCE</scope>
    <source>
        <strain evidence="2">CBS 314.62</strain>
    </source>
</reference>
<proteinExistence type="predicted"/>
<reference evidence="2" key="2">
    <citation type="submission" date="2023-06" db="EMBL/GenBank/DDBJ databases">
        <authorList>
            <consortium name="Lawrence Berkeley National Laboratory"/>
            <person name="Haridas S."/>
            <person name="Hensen N."/>
            <person name="Bonometti L."/>
            <person name="Westerberg I."/>
            <person name="Brannstrom I.O."/>
            <person name="Guillou S."/>
            <person name="Cros-Aarteil S."/>
            <person name="Calhoun S."/>
            <person name="Kuo A."/>
            <person name="Mondo S."/>
            <person name="Pangilinan J."/>
            <person name="Riley R."/>
            <person name="Labutti K."/>
            <person name="Andreopoulos B."/>
            <person name="Lipzen A."/>
            <person name="Chen C."/>
            <person name="Yanf M."/>
            <person name="Daum C."/>
            <person name="Ng V."/>
            <person name="Clum A."/>
            <person name="Steindorff A."/>
            <person name="Ohm R."/>
            <person name="Martin F."/>
            <person name="Silar P."/>
            <person name="Natvig D."/>
            <person name="Lalanne C."/>
            <person name="Gautier V."/>
            <person name="Ament-Velasquez S.L."/>
            <person name="Kruys A."/>
            <person name="Hutchinson M.I."/>
            <person name="Powell A.J."/>
            <person name="Barry K."/>
            <person name="Miller A.N."/>
            <person name="Grigoriev I.V."/>
            <person name="Debuchy R."/>
            <person name="Gladieux P."/>
            <person name="Thoren M.H."/>
            <person name="Johannesson H."/>
        </authorList>
    </citation>
    <scope>NUCLEOTIDE SEQUENCE</scope>
    <source>
        <strain evidence="2">CBS 314.62</strain>
    </source>
</reference>
<feature type="transmembrane region" description="Helical" evidence="1">
    <location>
        <begin position="26"/>
        <end position="48"/>
    </location>
</feature>
<dbReference type="AlphaFoldDB" id="A0AAE0X1U0"/>
<accession>A0AAE0X1U0</accession>
<keyword evidence="1" id="KW-0812">Transmembrane</keyword>
<organism evidence="2 3">
    <name type="scientific">Podospora appendiculata</name>
    <dbReference type="NCBI Taxonomy" id="314037"/>
    <lineage>
        <taxon>Eukaryota</taxon>
        <taxon>Fungi</taxon>
        <taxon>Dikarya</taxon>
        <taxon>Ascomycota</taxon>
        <taxon>Pezizomycotina</taxon>
        <taxon>Sordariomycetes</taxon>
        <taxon>Sordariomycetidae</taxon>
        <taxon>Sordariales</taxon>
        <taxon>Podosporaceae</taxon>
        <taxon>Podospora</taxon>
    </lineage>
</organism>
<keyword evidence="1" id="KW-1133">Transmembrane helix</keyword>
<dbReference type="Proteomes" id="UP001270362">
    <property type="component" value="Unassembled WGS sequence"/>
</dbReference>
<evidence type="ECO:0000313" key="3">
    <source>
        <dbReference type="Proteomes" id="UP001270362"/>
    </source>
</evidence>